<comment type="caution">
    <text evidence="1">The sequence shown here is derived from an EMBL/GenBank/DDBJ whole genome shotgun (WGS) entry which is preliminary data.</text>
</comment>
<dbReference type="AlphaFoldDB" id="A0A834TEI3"/>
<reference evidence="1" key="1">
    <citation type="submission" date="2020-09" db="EMBL/GenBank/DDBJ databases">
        <title>Genome-Enabled Discovery of Anthraquinone Biosynthesis in Senna tora.</title>
        <authorList>
            <person name="Kang S.-H."/>
            <person name="Pandey R.P."/>
            <person name="Lee C.-M."/>
            <person name="Sim J.-S."/>
            <person name="Jeong J.-T."/>
            <person name="Choi B.-S."/>
            <person name="Jung M."/>
            <person name="Ginzburg D."/>
            <person name="Zhao K."/>
            <person name="Won S.Y."/>
            <person name="Oh T.-J."/>
            <person name="Yu Y."/>
            <person name="Kim N.-H."/>
            <person name="Lee O.R."/>
            <person name="Lee T.-H."/>
            <person name="Bashyal P."/>
            <person name="Kim T.-S."/>
            <person name="Lee W.-H."/>
            <person name="Kawkins C."/>
            <person name="Kim C.-K."/>
            <person name="Kim J.S."/>
            <person name="Ahn B.O."/>
            <person name="Rhee S.Y."/>
            <person name="Sohng J.K."/>
        </authorList>
    </citation>
    <scope>NUCLEOTIDE SEQUENCE</scope>
    <source>
        <tissue evidence="1">Leaf</tissue>
    </source>
</reference>
<evidence type="ECO:0000313" key="1">
    <source>
        <dbReference type="EMBL" id="KAF7820692.1"/>
    </source>
</evidence>
<protein>
    <submittedName>
        <fullName evidence="1">Uncharacterized protein</fullName>
    </submittedName>
</protein>
<proteinExistence type="predicted"/>
<dbReference type="Proteomes" id="UP000634136">
    <property type="component" value="Unassembled WGS sequence"/>
</dbReference>
<organism evidence="1 2">
    <name type="scientific">Senna tora</name>
    <dbReference type="NCBI Taxonomy" id="362788"/>
    <lineage>
        <taxon>Eukaryota</taxon>
        <taxon>Viridiplantae</taxon>
        <taxon>Streptophyta</taxon>
        <taxon>Embryophyta</taxon>
        <taxon>Tracheophyta</taxon>
        <taxon>Spermatophyta</taxon>
        <taxon>Magnoliopsida</taxon>
        <taxon>eudicotyledons</taxon>
        <taxon>Gunneridae</taxon>
        <taxon>Pentapetalae</taxon>
        <taxon>rosids</taxon>
        <taxon>fabids</taxon>
        <taxon>Fabales</taxon>
        <taxon>Fabaceae</taxon>
        <taxon>Caesalpinioideae</taxon>
        <taxon>Cassia clade</taxon>
        <taxon>Senna</taxon>
    </lineage>
</organism>
<gene>
    <name evidence="1" type="ORF">G2W53_026147</name>
</gene>
<sequence>MDAVKMGEASNSQNSLKAYPFMGFTKLSLLVPSTTYPHASGLPI</sequence>
<name>A0A834TEI3_9FABA</name>
<evidence type="ECO:0000313" key="2">
    <source>
        <dbReference type="Proteomes" id="UP000634136"/>
    </source>
</evidence>
<dbReference type="EMBL" id="JAAIUW010000008">
    <property type="protein sequence ID" value="KAF7820692.1"/>
    <property type="molecule type" value="Genomic_DNA"/>
</dbReference>
<accession>A0A834TEI3</accession>
<keyword evidence="2" id="KW-1185">Reference proteome</keyword>